<feature type="region of interest" description="Disordered" evidence="2">
    <location>
        <begin position="784"/>
        <end position="834"/>
    </location>
</feature>
<dbReference type="PANTHER" id="PTHR31398">
    <property type="entry name" value="MEIOTIC NUCLEAR DIVISION PROTEIN 1 HOMOLOG"/>
    <property type="match status" value="1"/>
</dbReference>
<keyword evidence="1" id="KW-0175">Coiled coil</keyword>
<feature type="transmembrane region" description="Helical" evidence="3">
    <location>
        <begin position="25"/>
        <end position="45"/>
    </location>
</feature>
<keyword evidence="3" id="KW-0472">Membrane</keyword>
<dbReference type="InParanoid" id="I7MH89"/>
<evidence type="ECO:0000313" key="4">
    <source>
        <dbReference type="EMBL" id="EAR87344.2"/>
    </source>
</evidence>
<dbReference type="GO" id="GO:0005634">
    <property type="term" value="C:nucleus"/>
    <property type="evidence" value="ECO:0007669"/>
    <property type="project" value="TreeGrafter"/>
</dbReference>
<dbReference type="PANTHER" id="PTHR31398:SF0">
    <property type="entry name" value="MEIOTIC NUCLEAR DIVISION PROTEIN 1 HOMOLOG"/>
    <property type="match status" value="1"/>
</dbReference>
<dbReference type="GO" id="GO:0007131">
    <property type="term" value="P:reciprocal meiotic recombination"/>
    <property type="evidence" value="ECO:0007669"/>
    <property type="project" value="TreeGrafter"/>
</dbReference>
<dbReference type="EMBL" id="GG662853">
    <property type="protein sequence ID" value="EAR87344.2"/>
    <property type="molecule type" value="Genomic_DNA"/>
</dbReference>
<dbReference type="RefSeq" id="XP_001007589.2">
    <property type="nucleotide sequence ID" value="XM_001007589.2"/>
</dbReference>
<organism evidence="4 5">
    <name type="scientific">Tetrahymena thermophila (strain SB210)</name>
    <dbReference type="NCBI Taxonomy" id="312017"/>
    <lineage>
        <taxon>Eukaryota</taxon>
        <taxon>Sar</taxon>
        <taxon>Alveolata</taxon>
        <taxon>Ciliophora</taxon>
        <taxon>Intramacronucleata</taxon>
        <taxon>Oligohymenophorea</taxon>
        <taxon>Hymenostomatida</taxon>
        <taxon>Tetrahymenina</taxon>
        <taxon>Tetrahymenidae</taxon>
        <taxon>Tetrahymena</taxon>
    </lineage>
</organism>
<reference evidence="5" key="1">
    <citation type="journal article" date="2006" name="PLoS Biol.">
        <title>Macronuclear genome sequence of the ciliate Tetrahymena thermophila, a model eukaryote.</title>
        <authorList>
            <person name="Eisen J.A."/>
            <person name="Coyne R.S."/>
            <person name="Wu M."/>
            <person name="Wu D."/>
            <person name="Thiagarajan M."/>
            <person name="Wortman J.R."/>
            <person name="Badger J.H."/>
            <person name="Ren Q."/>
            <person name="Amedeo P."/>
            <person name="Jones K.M."/>
            <person name="Tallon L.J."/>
            <person name="Delcher A.L."/>
            <person name="Salzberg S.L."/>
            <person name="Silva J.C."/>
            <person name="Haas B.J."/>
            <person name="Majoros W.H."/>
            <person name="Farzad M."/>
            <person name="Carlton J.M."/>
            <person name="Smith R.K. Jr."/>
            <person name="Garg J."/>
            <person name="Pearlman R.E."/>
            <person name="Karrer K.M."/>
            <person name="Sun L."/>
            <person name="Manning G."/>
            <person name="Elde N.C."/>
            <person name="Turkewitz A.P."/>
            <person name="Asai D.J."/>
            <person name="Wilkes D.E."/>
            <person name="Wang Y."/>
            <person name="Cai H."/>
            <person name="Collins K."/>
            <person name="Stewart B.A."/>
            <person name="Lee S.R."/>
            <person name="Wilamowska K."/>
            <person name="Weinberg Z."/>
            <person name="Ruzzo W.L."/>
            <person name="Wloga D."/>
            <person name="Gaertig J."/>
            <person name="Frankel J."/>
            <person name="Tsao C.-C."/>
            <person name="Gorovsky M.A."/>
            <person name="Keeling P.J."/>
            <person name="Waller R.F."/>
            <person name="Patron N.J."/>
            <person name="Cherry J.M."/>
            <person name="Stover N.A."/>
            <person name="Krieger C.J."/>
            <person name="del Toro C."/>
            <person name="Ryder H.F."/>
            <person name="Williamson S.C."/>
            <person name="Barbeau R.A."/>
            <person name="Hamilton E.P."/>
            <person name="Orias E."/>
        </authorList>
    </citation>
    <scope>NUCLEOTIDE SEQUENCE [LARGE SCALE GENOMIC DNA]</scope>
    <source>
        <strain evidence="5">SB210</strain>
    </source>
</reference>
<feature type="compositionally biased region" description="Basic and acidic residues" evidence="2">
    <location>
        <begin position="926"/>
        <end position="943"/>
    </location>
</feature>
<dbReference type="Proteomes" id="UP000009168">
    <property type="component" value="Unassembled WGS sequence"/>
</dbReference>
<feature type="compositionally biased region" description="Low complexity" evidence="2">
    <location>
        <begin position="791"/>
        <end position="816"/>
    </location>
</feature>
<feature type="coiled-coil region" evidence="1">
    <location>
        <begin position="503"/>
        <end position="554"/>
    </location>
</feature>
<dbReference type="KEGG" id="tet:TTHERM_00058560"/>
<name>I7MH89_TETTS</name>
<keyword evidence="5" id="KW-1185">Reference proteome</keyword>
<protein>
    <submittedName>
        <fullName evidence="4">Transmembrane protein, putative</fullName>
    </submittedName>
</protein>
<accession>I7MH89</accession>
<keyword evidence="3 4" id="KW-0812">Transmembrane</keyword>
<feature type="region of interest" description="Disordered" evidence="2">
    <location>
        <begin position="359"/>
        <end position="378"/>
    </location>
</feature>
<proteinExistence type="predicted"/>
<evidence type="ECO:0000256" key="2">
    <source>
        <dbReference type="SAM" id="MobiDB-lite"/>
    </source>
</evidence>
<evidence type="ECO:0000256" key="3">
    <source>
        <dbReference type="SAM" id="Phobius"/>
    </source>
</evidence>
<evidence type="ECO:0000256" key="1">
    <source>
        <dbReference type="SAM" id="Coils"/>
    </source>
</evidence>
<gene>
    <name evidence="4" type="ORF">TTHERM_00058560</name>
</gene>
<feature type="region of interest" description="Disordered" evidence="2">
    <location>
        <begin position="891"/>
        <end position="943"/>
    </location>
</feature>
<dbReference type="GeneID" id="7829577"/>
<dbReference type="AlphaFoldDB" id="I7MH89"/>
<evidence type="ECO:0000313" key="5">
    <source>
        <dbReference type="Proteomes" id="UP000009168"/>
    </source>
</evidence>
<feature type="compositionally biased region" description="Polar residues" evidence="2">
    <location>
        <begin position="359"/>
        <end position="370"/>
    </location>
</feature>
<sequence>MDKIDLFGSQILLRFNGQPTHNTKFGSIITLSILTILGLRLFFIIKDVFLRTSPQVIFQERQVDNPSVFEITNESFQFAFGMQDANFDHYIDESIYNIQVTQRTKKSVLNQATNQYEDQWIDRDIKLVRCSLDSFPDPATKDKFVQLKYYNMYCFPTNETLYIQGDFGSPEYQFLRLTITQCQNSTNQVCKGPDVLKSYLRSANFALYFSDMFVDPTKKNDPFQKFYRDMFYTTSTVVPKDVNFYLRNSYIQSDFGWVQEDLVTLHHPQFSYTDVNIEPSDFQDYFLQMIVRFEKQKENLYLRYYKNLNNIISEIGGFTQSLLAIGFLICSRFSQLDLNKNIINEAFNFKNIPLSSFYNQSGKRSPQSSSDDNECKKEDEKIQKNVDRNQNNSNLINIFPISSPSNSYMNQNYQSSAIDLFPSTARGNLNHTQNLQNEIYQQQQLQQPQIFSPSKIQSQINNSQSSPLSKKQYKVKNALNETGLSMNVNQSSSAMFVNEQQFLTNLIQQNQYKEQQKQNQQDQLAFISTDHEKVKKQQQRLEEKEQKIKESIFKKLMQKTTSHMSLGVFEYLKLLIWPFGKLKEKKKVLDFSIDTLYYHLDVMYVVKKLLEVDKLKQILLDKDQLKLFEYIPKPTITSNYGFTEKEDDLQIDIDTQYQDKRTELQKAQQAFNAYQNISNKEHQNLLDNRIIELLDPKLLELFGSPSKRSSLNLNQQNLNGTTNNQQIILLQQQHSQSQIQFEQLESARKSDNLSPKLQNGVSHQNANSFLNQQQKNIHFFKSQNNHAQQKNNSIQQSLTSSQQNQQSSPNQQITSSKVKLQIQQDNTHKRKKSISIQEIQNQSIIQENNINNISKIIQQSFPISMIENNNNNTNNPDLKVESHISISEDNAAASQREEIVTEGQENASEGEEIQKEQANDFIISKTTKENQEKQSQQKDFQEQ</sequence>
<keyword evidence="3" id="KW-1133">Transmembrane helix</keyword>